<evidence type="ECO:0000256" key="4">
    <source>
        <dbReference type="ARBA" id="ARBA00022801"/>
    </source>
</evidence>
<sequence>MRAFFHPDQRLHTPQQFMRAGRLAAPQDVPARVDPLLAALAGRGIAAERPADRGLTPALAVHTPDFLDFLAGAWGRWAALPNAGPEVLPNLSPYWNGTPGTVRPPCRSASVVAQAGHYLGDLAVPLGEASWTAILASTWTAAGAAEAVLGGDRAAYALCRPSGHHARADRASGFCYLNNAAIAAQALRGRFAKVAVLDIDAHHGDGTQEVFYGRGDVLTVSLHADPAVYYPFYTGYADERGVGAGEGANLNLPLAPGTGDDGFHAAIDRGLAAVRDFGAEALVVSLGFDSHAADPIGLLKVSTDGFAGAGARIAAAGLPTVVVQEGGYEVGVIGDCLGRFLDGFGGV</sequence>
<protein>
    <submittedName>
        <fullName evidence="7">Acetoin utilization deacetylase AcuC-like enzyme</fullName>
    </submittedName>
</protein>
<keyword evidence="5" id="KW-0862">Zinc</keyword>
<evidence type="ECO:0000256" key="5">
    <source>
        <dbReference type="ARBA" id="ARBA00022833"/>
    </source>
</evidence>
<dbReference type="Gene3D" id="3.40.800.20">
    <property type="entry name" value="Histone deacetylase domain"/>
    <property type="match status" value="1"/>
</dbReference>
<comment type="similarity">
    <text evidence="2">Belongs to the histone deacetylase family.</text>
</comment>
<dbReference type="InterPro" id="IPR000286">
    <property type="entry name" value="HDACs"/>
</dbReference>
<keyword evidence="8" id="KW-1185">Reference proteome</keyword>
<dbReference type="SUPFAM" id="SSF52768">
    <property type="entry name" value="Arginase/deacetylase"/>
    <property type="match status" value="1"/>
</dbReference>
<dbReference type="Pfam" id="PF00850">
    <property type="entry name" value="Hist_deacetyl"/>
    <property type="match status" value="1"/>
</dbReference>
<feature type="domain" description="Histone deacetylase" evidence="6">
    <location>
        <begin position="30"/>
        <end position="340"/>
    </location>
</feature>
<evidence type="ECO:0000259" key="6">
    <source>
        <dbReference type="Pfam" id="PF00850"/>
    </source>
</evidence>
<dbReference type="InterPro" id="IPR023801">
    <property type="entry name" value="His_deacetylse_dom"/>
</dbReference>
<name>A0ABU1JKR3_9PROT</name>
<dbReference type="InterPro" id="IPR037138">
    <property type="entry name" value="His_deacetylse_dom_sf"/>
</dbReference>
<evidence type="ECO:0000256" key="3">
    <source>
        <dbReference type="ARBA" id="ARBA00022723"/>
    </source>
</evidence>
<dbReference type="PANTHER" id="PTHR10625">
    <property type="entry name" value="HISTONE DEACETYLASE HDAC1-RELATED"/>
    <property type="match status" value="1"/>
</dbReference>
<accession>A0ABU1JKR3</accession>
<dbReference type="CDD" id="cd10001">
    <property type="entry name" value="HDAC_classII_APAH"/>
    <property type="match status" value="1"/>
</dbReference>
<proteinExistence type="inferred from homology"/>
<dbReference type="EMBL" id="JAVDPW010000003">
    <property type="protein sequence ID" value="MDR6289206.1"/>
    <property type="molecule type" value="Genomic_DNA"/>
</dbReference>
<comment type="caution">
    <text evidence="7">The sequence shown here is derived from an EMBL/GenBank/DDBJ whole genome shotgun (WGS) entry which is preliminary data.</text>
</comment>
<gene>
    <name evidence="7" type="ORF">E9232_001721</name>
</gene>
<evidence type="ECO:0000256" key="2">
    <source>
        <dbReference type="ARBA" id="ARBA00005947"/>
    </source>
</evidence>
<keyword evidence="3" id="KW-0479">Metal-binding</keyword>
<evidence type="ECO:0000313" key="8">
    <source>
        <dbReference type="Proteomes" id="UP001262410"/>
    </source>
</evidence>
<dbReference type="InterPro" id="IPR023696">
    <property type="entry name" value="Ureohydrolase_dom_sf"/>
</dbReference>
<comment type="cofactor">
    <cofactor evidence="1">
        <name>Zn(2+)</name>
        <dbReference type="ChEBI" id="CHEBI:29105"/>
    </cofactor>
</comment>
<dbReference type="RefSeq" id="WP_309793389.1">
    <property type="nucleotide sequence ID" value="NZ_JAVDPW010000003.1"/>
</dbReference>
<dbReference type="PRINTS" id="PR01270">
    <property type="entry name" value="HDASUPER"/>
</dbReference>
<evidence type="ECO:0000313" key="7">
    <source>
        <dbReference type="EMBL" id="MDR6289206.1"/>
    </source>
</evidence>
<evidence type="ECO:0000256" key="1">
    <source>
        <dbReference type="ARBA" id="ARBA00001947"/>
    </source>
</evidence>
<reference evidence="7 8" key="1">
    <citation type="submission" date="2023-07" db="EMBL/GenBank/DDBJ databases">
        <title>Sorghum-associated microbial communities from plants grown in Nebraska, USA.</title>
        <authorList>
            <person name="Schachtman D."/>
        </authorList>
    </citation>
    <scope>NUCLEOTIDE SEQUENCE [LARGE SCALE GENOMIC DNA]</scope>
    <source>
        <strain evidence="7 8">584</strain>
    </source>
</reference>
<keyword evidence="4" id="KW-0378">Hydrolase</keyword>
<dbReference type="PANTHER" id="PTHR10625:SF17">
    <property type="entry name" value="HISTONE DEACETYLASE 8"/>
    <property type="match status" value="1"/>
</dbReference>
<dbReference type="Proteomes" id="UP001262410">
    <property type="component" value="Unassembled WGS sequence"/>
</dbReference>
<organism evidence="7 8">
    <name type="scientific">Inquilinus ginsengisoli</name>
    <dbReference type="NCBI Taxonomy" id="363840"/>
    <lineage>
        <taxon>Bacteria</taxon>
        <taxon>Pseudomonadati</taxon>
        <taxon>Pseudomonadota</taxon>
        <taxon>Alphaproteobacteria</taxon>
        <taxon>Rhodospirillales</taxon>
        <taxon>Rhodospirillaceae</taxon>
        <taxon>Inquilinus</taxon>
    </lineage>
</organism>